<comment type="caution">
    <text evidence="2">The sequence shown here is derived from an EMBL/GenBank/DDBJ whole genome shotgun (WGS) entry which is preliminary data.</text>
</comment>
<dbReference type="AlphaFoldDB" id="A0A916SIJ4"/>
<evidence type="ECO:0000256" key="1">
    <source>
        <dbReference type="SAM" id="Phobius"/>
    </source>
</evidence>
<name>A0A916SIJ4_9BURK</name>
<feature type="transmembrane region" description="Helical" evidence="1">
    <location>
        <begin position="70"/>
        <end position="89"/>
    </location>
</feature>
<reference evidence="2" key="1">
    <citation type="journal article" date="2014" name="Int. J. Syst. Evol. Microbiol.">
        <title>Complete genome sequence of Corynebacterium casei LMG S-19264T (=DSM 44701T), isolated from a smear-ripened cheese.</title>
        <authorList>
            <consortium name="US DOE Joint Genome Institute (JGI-PGF)"/>
            <person name="Walter F."/>
            <person name="Albersmeier A."/>
            <person name="Kalinowski J."/>
            <person name="Ruckert C."/>
        </authorList>
    </citation>
    <scope>NUCLEOTIDE SEQUENCE</scope>
    <source>
        <strain evidence="2">CGMCC 1.15322</strain>
    </source>
</reference>
<keyword evidence="1" id="KW-0812">Transmembrane</keyword>
<keyword evidence="3" id="KW-1185">Reference proteome</keyword>
<sequence length="132" mass="14936">MRQPDTPPQVRQAIILLWITQTLVVVDAVLTLMFPEPDMAGETGFLVIVFLLLLGLYATLITFAARRKNWARITLLVFAVINTAGYFLLPFETPEPWWTEANFWLSSILEVVALYWLFSGAGARWYAGKAAE</sequence>
<reference evidence="2" key="2">
    <citation type="submission" date="2020-09" db="EMBL/GenBank/DDBJ databases">
        <authorList>
            <person name="Sun Q."/>
            <person name="Zhou Y."/>
        </authorList>
    </citation>
    <scope>NUCLEOTIDE SEQUENCE</scope>
    <source>
        <strain evidence="2">CGMCC 1.15322</strain>
    </source>
</reference>
<proteinExistence type="predicted"/>
<evidence type="ECO:0000313" key="3">
    <source>
        <dbReference type="Proteomes" id="UP000620596"/>
    </source>
</evidence>
<keyword evidence="1" id="KW-1133">Transmembrane helix</keyword>
<evidence type="ECO:0008006" key="4">
    <source>
        <dbReference type="Google" id="ProtNLM"/>
    </source>
</evidence>
<accession>A0A916SIJ4</accession>
<organism evidence="2 3">
    <name type="scientific">Polaromonas eurypsychrophila</name>
    <dbReference type="NCBI Taxonomy" id="1614635"/>
    <lineage>
        <taxon>Bacteria</taxon>
        <taxon>Pseudomonadati</taxon>
        <taxon>Pseudomonadota</taxon>
        <taxon>Betaproteobacteria</taxon>
        <taxon>Burkholderiales</taxon>
        <taxon>Comamonadaceae</taxon>
        <taxon>Polaromonas</taxon>
    </lineage>
</organism>
<keyword evidence="1" id="KW-0472">Membrane</keyword>
<dbReference type="Proteomes" id="UP000620596">
    <property type="component" value="Unassembled WGS sequence"/>
</dbReference>
<protein>
    <recommendedName>
        <fullName evidence="4">Transmembrane protein</fullName>
    </recommendedName>
</protein>
<evidence type="ECO:0000313" key="2">
    <source>
        <dbReference type="EMBL" id="GGB01878.1"/>
    </source>
</evidence>
<feature type="transmembrane region" description="Helical" evidence="1">
    <location>
        <begin position="101"/>
        <end position="118"/>
    </location>
</feature>
<feature type="transmembrane region" description="Helical" evidence="1">
    <location>
        <begin position="45"/>
        <end position="63"/>
    </location>
</feature>
<gene>
    <name evidence="2" type="ORF">GCM10011496_23510</name>
</gene>
<feature type="transmembrane region" description="Helical" evidence="1">
    <location>
        <begin position="12"/>
        <end position="33"/>
    </location>
</feature>
<dbReference type="EMBL" id="BMIG01000008">
    <property type="protein sequence ID" value="GGB01878.1"/>
    <property type="molecule type" value="Genomic_DNA"/>
</dbReference>